<accession>A0ABU6ZBH1</accession>
<name>A0ABU6ZBH1_9FABA</name>
<protein>
    <submittedName>
        <fullName evidence="1">Uncharacterized protein</fullName>
    </submittedName>
</protein>
<proteinExistence type="predicted"/>
<gene>
    <name evidence="1" type="ORF">PIB30_038098</name>
</gene>
<evidence type="ECO:0000313" key="1">
    <source>
        <dbReference type="EMBL" id="MED6219691.1"/>
    </source>
</evidence>
<reference evidence="1 2" key="1">
    <citation type="journal article" date="2023" name="Plants (Basel)">
        <title>Bridging the Gap: Combining Genomics and Transcriptomics Approaches to Understand Stylosanthes scabra, an Orphan Legume from the Brazilian Caatinga.</title>
        <authorList>
            <person name="Ferreira-Neto J.R.C."/>
            <person name="da Silva M.D."/>
            <person name="Binneck E."/>
            <person name="de Melo N.F."/>
            <person name="da Silva R.H."/>
            <person name="de Melo A.L.T.M."/>
            <person name="Pandolfi V."/>
            <person name="Bustamante F.O."/>
            <person name="Brasileiro-Vidal A.C."/>
            <person name="Benko-Iseppon A.M."/>
        </authorList>
    </citation>
    <scope>NUCLEOTIDE SEQUENCE [LARGE SCALE GENOMIC DNA]</scope>
    <source>
        <tissue evidence="1">Leaves</tissue>
    </source>
</reference>
<dbReference type="EMBL" id="JASCZI010272055">
    <property type="protein sequence ID" value="MED6219691.1"/>
    <property type="molecule type" value="Genomic_DNA"/>
</dbReference>
<dbReference type="Proteomes" id="UP001341840">
    <property type="component" value="Unassembled WGS sequence"/>
</dbReference>
<evidence type="ECO:0000313" key="2">
    <source>
        <dbReference type="Proteomes" id="UP001341840"/>
    </source>
</evidence>
<comment type="caution">
    <text evidence="1">The sequence shown here is derived from an EMBL/GenBank/DDBJ whole genome shotgun (WGS) entry which is preliminary data.</text>
</comment>
<sequence length="92" mass="10303">MILAVGVPATRIHHGDQGYLSSGPGDSGFHEFFQHQVVDCRLHRHAYTASEFTPVTRIYSNPLWDQHLTVGMPRICRGLTSPLYPGMCVLPR</sequence>
<organism evidence="1 2">
    <name type="scientific">Stylosanthes scabra</name>
    <dbReference type="NCBI Taxonomy" id="79078"/>
    <lineage>
        <taxon>Eukaryota</taxon>
        <taxon>Viridiplantae</taxon>
        <taxon>Streptophyta</taxon>
        <taxon>Embryophyta</taxon>
        <taxon>Tracheophyta</taxon>
        <taxon>Spermatophyta</taxon>
        <taxon>Magnoliopsida</taxon>
        <taxon>eudicotyledons</taxon>
        <taxon>Gunneridae</taxon>
        <taxon>Pentapetalae</taxon>
        <taxon>rosids</taxon>
        <taxon>fabids</taxon>
        <taxon>Fabales</taxon>
        <taxon>Fabaceae</taxon>
        <taxon>Papilionoideae</taxon>
        <taxon>50 kb inversion clade</taxon>
        <taxon>dalbergioids sensu lato</taxon>
        <taxon>Dalbergieae</taxon>
        <taxon>Pterocarpus clade</taxon>
        <taxon>Stylosanthes</taxon>
    </lineage>
</organism>
<keyword evidence="2" id="KW-1185">Reference proteome</keyword>